<sequence>MKRQRVLPRRRPHFSSTDLTAPLGHDSEFIAVRFKTKKNRFGWQFFNILRRLAAIAAAIQYVYVYVVGIAVAKWCLKSIGDSAGFPVVSHRTVSGRRFNL</sequence>
<comment type="caution">
    <text evidence="2">The sequence shown here is derived from an EMBL/GenBank/DDBJ whole genome shotgun (WGS) entry which is preliminary data.</text>
</comment>
<keyword evidence="1" id="KW-0472">Membrane</keyword>
<evidence type="ECO:0000256" key="1">
    <source>
        <dbReference type="SAM" id="Phobius"/>
    </source>
</evidence>
<feature type="transmembrane region" description="Helical" evidence="1">
    <location>
        <begin position="48"/>
        <end position="72"/>
    </location>
</feature>
<dbReference type="Proteomes" id="UP001632037">
    <property type="component" value="Unassembled WGS sequence"/>
</dbReference>
<evidence type="ECO:0000313" key="2">
    <source>
        <dbReference type="EMBL" id="KAL3667502.1"/>
    </source>
</evidence>
<evidence type="ECO:0000313" key="3">
    <source>
        <dbReference type="Proteomes" id="UP001632037"/>
    </source>
</evidence>
<protein>
    <submittedName>
        <fullName evidence="2">Uncharacterized protein</fullName>
    </submittedName>
</protein>
<keyword evidence="3" id="KW-1185">Reference proteome</keyword>
<proteinExistence type="predicted"/>
<name>A0ABD3FKR7_9STRA</name>
<keyword evidence="1" id="KW-0812">Transmembrane</keyword>
<accession>A0ABD3FKR7</accession>
<gene>
    <name evidence="2" type="ORF">V7S43_007722</name>
</gene>
<dbReference type="EMBL" id="JBIMZQ010000014">
    <property type="protein sequence ID" value="KAL3667502.1"/>
    <property type="molecule type" value="Genomic_DNA"/>
</dbReference>
<keyword evidence="1" id="KW-1133">Transmembrane helix</keyword>
<organism evidence="2 3">
    <name type="scientific">Phytophthora oleae</name>
    <dbReference type="NCBI Taxonomy" id="2107226"/>
    <lineage>
        <taxon>Eukaryota</taxon>
        <taxon>Sar</taxon>
        <taxon>Stramenopiles</taxon>
        <taxon>Oomycota</taxon>
        <taxon>Peronosporomycetes</taxon>
        <taxon>Peronosporales</taxon>
        <taxon>Peronosporaceae</taxon>
        <taxon>Phytophthora</taxon>
    </lineage>
</organism>
<dbReference type="AlphaFoldDB" id="A0ABD3FKR7"/>
<reference evidence="2 3" key="1">
    <citation type="submission" date="2024-09" db="EMBL/GenBank/DDBJ databases">
        <title>Genome sequencing and assembly of Phytophthora oleae, isolate VK10A, causative agent of rot of olive drupes.</title>
        <authorList>
            <person name="Conti Taguali S."/>
            <person name="Riolo M."/>
            <person name="La Spada F."/>
            <person name="Cacciola S.O."/>
            <person name="Dionisio G."/>
        </authorList>
    </citation>
    <scope>NUCLEOTIDE SEQUENCE [LARGE SCALE GENOMIC DNA]</scope>
    <source>
        <strain evidence="2 3">VK10A</strain>
    </source>
</reference>